<accession>A0A7G9GU70</accession>
<name>A0A7G9GU70_9FIRM</name>
<keyword evidence="2" id="KW-0472">Membrane</keyword>
<keyword evidence="4" id="KW-1185">Reference proteome</keyword>
<keyword evidence="2" id="KW-0812">Transmembrane</keyword>
<dbReference type="Proteomes" id="UP000515856">
    <property type="component" value="Chromosome"/>
</dbReference>
<feature type="coiled-coil region" evidence="1">
    <location>
        <begin position="1009"/>
        <end position="1079"/>
    </location>
</feature>
<feature type="coiled-coil region" evidence="1">
    <location>
        <begin position="1170"/>
        <end position="1208"/>
    </location>
</feature>
<dbReference type="EMBL" id="CP060636">
    <property type="protein sequence ID" value="QNM14352.1"/>
    <property type="molecule type" value="Genomic_DNA"/>
</dbReference>
<feature type="transmembrane region" description="Helical" evidence="2">
    <location>
        <begin position="683"/>
        <end position="705"/>
    </location>
</feature>
<keyword evidence="2" id="KW-1133">Transmembrane helix</keyword>
<feature type="transmembrane region" description="Helical" evidence="2">
    <location>
        <begin position="711"/>
        <end position="733"/>
    </location>
</feature>
<sequence length="1538" mass="171017">MADYDTEVGVQLDTQFEKAIEQANRLVAVLERLQDTTKNVVNTIRQMSTLTNSLKTLSAIDFSNMDNQIDKTVSTVQKLENKLKNLQIPSLTGIANSLRQLNNINIRFNVSDIEKLKEIPSIMKSIEALDANKIGRIFSTLDTQISPFIAKLKEASSELKNLATVTQALDKFHTDIGKAKQKVNDLGNEADKTKSKISQMFTVGNIIYFYNMSKQVFKSIGDIIGKSIDFTETENYFSRAMGNMRDEAMKFQNQMSEMFGMAVPDMMQMQATFKNMLGSLGGLTDEMSYMLSERVSKMALDFSSLYNTSIEQASTKFQAALSKQVRPIRSVSGYDITQNVLQATMDEIGLNDRKISQMNEIEKRLLIILTLQQQMARSAAMGDFARTIEQPANQLRVLQQQLQEVGRWIGAVFYSTIAKVLPYINGFVMAIKELIKTFALFLGYEMPDSSGQTGTILDDIDNSFGDISDDIDDVNDGLDDTNKKLKEWQNFKAPFDVFNVIPTQSSTSGSGSDGASGSAGGMTVDPRLLKALEDYDYLFGNIRMKAMDIRDNIIEWIDKLNKGINENIFEPLGNSWNKYGAGIMSNIDEMLENSKYLWSSFFDVVGEKWKPFFQQASDLFFGLLDTGTLVLTSIQKFFISVWDNGGKFLFESIWNLATAFLKLASSFNDNFLKPVIRGLKNTLVPVFGSAFGVISGIIGVAIELLAKIVDWVADCTPLVVALGSALTGMFLTIKIGKILDMASALGGAHSILRSFGALALEHSGTLRKLWAVFSDSNKSVGGASKILDSFNTLLAATKFGEKYGDMIFKVALKAESLGTEFLGATSSAKNLAGMLLTKLSSALTWLATNPIVAVIAGIGLLVGAFVAFGNQEKDTSIDIEDCSEDIQDQMKKVDELAESMDNAKKSFEDSMNSAKANSESLEQAISRLKELSGKTGVIDTSDLAEAETLVKKINDVLGDVFEISSDNRLVQKQTNDELKQSVQYSKQKAEEEAKYQYRIELNKQILEGNNDLSKLGVELERKRNELAEKESNPWWNRTRGDNKEIKQLKTDIEGLEQKSEEAKESIDGARKAIRDLDDDSRKTSSSVTELSTTVADFYSEFDISDKSAMQFENLTNSIIDNINKMRSATDEESADLKKKNEEKISEYVKLAENCNLTYDQMIKIIEEKGANLNDEEKRQLKESLDNQKEKQEKELKQFKQNKDDVLKELKKSNKYMSQETEQGYNSLFDSLYKHNGKVSKEYSKQYEYMLDILRHHKVDVTSETGDMYGQLFSLLVNSNGDISREQLEHYADLLTMAIESGDEEGSSFISKLKESISSDDISPEVMEQWLIGQGIMDDPLETSVKVNGAWDVATGARNILDKIINPALKTTAKVTNSTKESNRVRDEFLGKLKDLSASAWISNTYDAWDSFRRYFANNPINAVADLTIGLTSAIGSWFSGGYATGGFPPVGQLFIARESAPEMVGTLGGRPAVANNDQITDGIYRAVLQAQRDAGNNHNDSGDLYITIQNQDGTKTEKVIKDYKKNQIFSGGKGGIPV</sequence>
<gene>
    <name evidence="3" type="ORF">H9Q80_16335</name>
</gene>
<evidence type="ECO:0000256" key="1">
    <source>
        <dbReference type="SAM" id="Coils"/>
    </source>
</evidence>
<feature type="coiled-coil region" evidence="1">
    <location>
        <begin position="879"/>
        <end position="931"/>
    </location>
</feature>
<dbReference type="RefSeq" id="WP_117452034.1">
    <property type="nucleotide sequence ID" value="NZ_CP060636.1"/>
</dbReference>
<proteinExistence type="predicted"/>
<evidence type="ECO:0000313" key="3">
    <source>
        <dbReference type="EMBL" id="QNM14352.1"/>
    </source>
</evidence>
<reference evidence="3 4" key="1">
    <citation type="submission" date="2020-08" db="EMBL/GenBank/DDBJ databases">
        <authorList>
            <person name="Liu C."/>
            <person name="Sun Q."/>
        </authorList>
    </citation>
    <scope>NUCLEOTIDE SEQUENCE [LARGE SCALE GENOMIC DNA]</scope>
    <source>
        <strain evidence="3 4">NSJ-61</strain>
    </source>
</reference>
<dbReference type="KEGG" id="ehn:H9Q80_16335"/>
<evidence type="ECO:0000313" key="4">
    <source>
        <dbReference type="Proteomes" id="UP000515856"/>
    </source>
</evidence>
<keyword evidence="1" id="KW-0175">Coiled coil</keyword>
<protein>
    <submittedName>
        <fullName evidence="3">Uncharacterized protein</fullName>
    </submittedName>
</protein>
<organism evidence="3 4">
    <name type="scientific">[Eubacterium] hominis</name>
    <dbReference type="NCBI Taxonomy" id="2764325"/>
    <lineage>
        <taxon>Bacteria</taxon>
        <taxon>Bacillati</taxon>
        <taxon>Bacillota</taxon>
        <taxon>Erysipelotrichia</taxon>
        <taxon>Erysipelotrichales</taxon>
        <taxon>Erysipelotrichaceae</taxon>
        <taxon>Amedibacillus</taxon>
    </lineage>
</organism>
<evidence type="ECO:0000256" key="2">
    <source>
        <dbReference type="SAM" id="Phobius"/>
    </source>
</evidence>